<keyword evidence="3" id="KW-1185">Reference proteome</keyword>
<comment type="caution">
    <text evidence="2">The sequence shown here is derived from an EMBL/GenBank/DDBJ whole genome shotgun (WGS) entry which is preliminary data.</text>
</comment>
<evidence type="ECO:0000256" key="1">
    <source>
        <dbReference type="SAM" id="MobiDB-lite"/>
    </source>
</evidence>
<reference evidence="2" key="1">
    <citation type="journal article" date="2022" name="bioRxiv">
        <title>Sequencing and chromosome-scale assembly of the giantPleurodeles waltlgenome.</title>
        <authorList>
            <person name="Brown T."/>
            <person name="Elewa A."/>
            <person name="Iarovenko S."/>
            <person name="Subramanian E."/>
            <person name="Araus A.J."/>
            <person name="Petzold A."/>
            <person name="Susuki M."/>
            <person name="Suzuki K.-i.T."/>
            <person name="Hayashi T."/>
            <person name="Toyoda A."/>
            <person name="Oliveira C."/>
            <person name="Osipova E."/>
            <person name="Leigh N.D."/>
            <person name="Simon A."/>
            <person name="Yun M.H."/>
        </authorList>
    </citation>
    <scope>NUCLEOTIDE SEQUENCE</scope>
    <source>
        <strain evidence="2">20211129_DDA</strain>
        <tissue evidence="2">Liver</tissue>
    </source>
</reference>
<feature type="region of interest" description="Disordered" evidence="1">
    <location>
        <begin position="1"/>
        <end position="26"/>
    </location>
</feature>
<evidence type="ECO:0000313" key="2">
    <source>
        <dbReference type="EMBL" id="KAJ1185444.1"/>
    </source>
</evidence>
<dbReference type="EMBL" id="JANPWB010000005">
    <property type="protein sequence ID" value="KAJ1185444.1"/>
    <property type="molecule type" value="Genomic_DNA"/>
</dbReference>
<dbReference type="AlphaFoldDB" id="A0AAV7UAN5"/>
<sequence length="110" mass="11568">MSVLGLQSAKPLRSSRSDRSPWGLRGGQRIGPSGALIIRHGSLNLCGLLAMGWPPSADAVVWLPDTEAPAEDLESTKERWQPCKPGSSAVQALGRAELSGPAGCPEVLVR</sequence>
<organism evidence="2 3">
    <name type="scientific">Pleurodeles waltl</name>
    <name type="common">Iberian ribbed newt</name>
    <dbReference type="NCBI Taxonomy" id="8319"/>
    <lineage>
        <taxon>Eukaryota</taxon>
        <taxon>Metazoa</taxon>
        <taxon>Chordata</taxon>
        <taxon>Craniata</taxon>
        <taxon>Vertebrata</taxon>
        <taxon>Euteleostomi</taxon>
        <taxon>Amphibia</taxon>
        <taxon>Batrachia</taxon>
        <taxon>Caudata</taxon>
        <taxon>Salamandroidea</taxon>
        <taxon>Salamandridae</taxon>
        <taxon>Pleurodelinae</taxon>
        <taxon>Pleurodeles</taxon>
    </lineage>
</organism>
<dbReference type="Proteomes" id="UP001066276">
    <property type="component" value="Chromosome 3_1"/>
</dbReference>
<gene>
    <name evidence="2" type="ORF">NDU88_002236</name>
</gene>
<proteinExistence type="predicted"/>
<evidence type="ECO:0000313" key="3">
    <source>
        <dbReference type="Proteomes" id="UP001066276"/>
    </source>
</evidence>
<name>A0AAV7UAN5_PLEWA</name>
<protein>
    <submittedName>
        <fullName evidence="2">Uncharacterized protein</fullName>
    </submittedName>
</protein>
<accession>A0AAV7UAN5</accession>